<proteinExistence type="inferred from homology"/>
<evidence type="ECO:0000256" key="4">
    <source>
        <dbReference type="ARBA" id="ARBA00022807"/>
    </source>
</evidence>
<dbReference type="Gene3D" id="3.90.1720.10">
    <property type="entry name" value="endopeptidase domain like (from Nostoc punctiforme)"/>
    <property type="match status" value="1"/>
</dbReference>
<accession>A0ABP7K0W4</accession>
<dbReference type="Proteomes" id="UP001501563">
    <property type="component" value="Unassembled WGS sequence"/>
</dbReference>
<evidence type="ECO:0000259" key="6">
    <source>
        <dbReference type="PROSITE" id="PS51935"/>
    </source>
</evidence>
<feature type="region of interest" description="Disordered" evidence="5">
    <location>
        <begin position="120"/>
        <end position="152"/>
    </location>
</feature>
<keyword evidence="2" id="KW-0645">Protease</keyword>
<dbReference type="SUPFAM" id="SSF54001">
    <property type="entry name" value="Cysteine proteinases"/>
    <property type="match status" value="1"/>
</dbReference>
<evidence type="ECO:0000313" key="8">
    <source>
        <dbReference type="Proteomes" id="UP001501563"/>
    </source>
</evidence>
<sequence length="524" mass="53685">MASERTSRSGGFDLPGFRDSAPTGASRPGGHDAPSRAEVQQRIHSLYDRAETDSGTFNATRAVAAGNGKRGNPAVDGERRRTDPTLDAIARRWFDAARANLGPIVPAALPADRMPIAEERPMLPAQRTGDDLGSREPGGRPLPELPAGPAGRATARPLELTAGPVAALPAAPQPRPQAPVPKALPASAAKPSSSAPRSSKERSRRKLAAARELLLQHTARQSMRPALEPAPAEPVRPVAEVPAVWQQQSALDPGPAFTSPAPAVMEPPLVTDALTPGGAFVARNTPAATDALTAGVPTGAFTDSPAFPTPDVLSAAETYPAATPADTITGAPAADAFLTADTFTTADTFASTGTFASPEAFSEAFPQAFPEAFPGADVSVAPDAFAGTTGGEIPLGIGAVPGSGYETKAAQALAFARAQIGKPCVWGAAGPDSYDAPGLTRSAWKAAGVALPRTAQEQGAMGTTVPLTDIRPGDLIFFYDTSSHVGVYTGDAMMIHAPGPGSYIREESIFFAGNAAIHGAARPA</sequence>
<dbReference type="PANTHER" id="PTHR47359">
    <property type="entry name" value="PEPTIDOGLYCAN DL-ENDOPEPTIDASE CWLO"/>
    <property type="match status" value="1"/>
</dbReference>
<feature type="domain" description="NlpC/P60" evidence="6">
    <location>
        <begin position="406"/>
        <end position="524"/>
    </location>
</feature>
<dbReference type="InterPro" id="IPR000064">
    <property type="entry name" value="NLP_P60_dom"/>
</dbReference>
<evidence type="ECO:0000256" key="3">
    <source>
        <dbReference type="ARBA" id="ARBA00022801"/>
    </source>
</evidence>
<feature type="region of interest" description="Disordered" evidence="5">
    <location>
        <begin position="1"/>
        <end position="83"/>
    </location>
</feature>
<keyword evidence="4" id="KW-0788">Thiol protease</keyword>
<organism evidence="7 8">
    <name type="scientific">Streptomyces lannensis</name>
    <dbReference type="NCBI Taxonomy" id="766498"/>
    <lineage>
        <taxon>Bacteria</taxon>
        <taxon>Bacillati</taxon>
        <taxon>Actinomycetota</taxon>
        <taxon>Actinomycetes</taxon>
        <taxon>Kitasatosporales</taxon>
        <taxon>Streptomycetaceae</taxon>
        <taxon>Streptomyces</taxon>
    </lineage>
</organism>
<comment type="similarity">
    <text evidence="1">Belongs to the peptidase C40 family.</text>
</comment>
<keyword evidence="3" id="KW-0378">Hydrolase</keyword>
<evidence type="ECO:0000313" key="7">
    <source>
        <dbReference type="EMBL" id="GAA3860738.1"/>
    </source>
</evidence>
<feature type="compositionally biased region" description="Low complexity" evidence="5">
    <location>
        <begin position="180"/>
        <end position="197"/>
    </location>
</feature>
<evidence type="ECO:0000256" key="5">
    <source>
        <dbReference type="SAM" id="MobiDB-lite"/>
    </source>
</evidence>
<comment type="caution">
    <text evidence="7">The sequence shown here is derived from an EMBL/GenBank/DDBJ whole genome shotgun (WGS) entry which is preliminary data.</text>
</comment>
<dbReference type="EMBL" id="BAAAZA010000006">
    <property type="protein sequence ID" value="GAA3860738.1"/>
    <property type="molecule type" value="Genomic_DNA"/>
</dbReference>
<dbReference type="PROSITE" id="PS51935">
    <property type="entry name" value="NLPC_P60"/>
    <property type="match status" value="1"/>
</dbReference>
<reference evidence="8" key="1">
    <citation type="journal article" date="2019" name="Int. J. Syst. Evol. Microbiol.">
        <title>The Global Catalogue of Microorganisms (GCM) 10K type strain sequencing project: providing services to taxonomists for standard genome sequencing and annotation.</title>
        <authorList>
            <consortium name="The Broad Institute Genomics Platform"/>
            <consortium name="The Broad Institute Genome Sequencing Center for Infectious Disease"/>
            <person name="Wu L."/>
            <person name="Ma J."/>
        </authorList>
    </citation>
    <scope>NUCLEOTIDE SEQUENCE [LARGE SCALE GENOMIC DNA]</scope>
    <source>
        <strain evidence="8">JCM 16578</strain>
    </source>
</reference>
<feature type="region of interest" description="Disordered" evidence="5">
    <location>
        <begin position="168"/>
        <end position="206"/>
    </location>
</feature>
<dbReference type="RefSeq" id="WP_345547969.1">
    <property type="nucleotide sequence ID" value="NZ_BAAAZA010000006.1"/>
</dbReference>
<evidence type="ECO:0000256" key="1">
    <source>
        <dbReference type="ARBA" id="ARBA00007074"/>
    </source>
</evidence>
<protein>
    <recommendedName>
        <fullName evidence="6">NlpC/P60 domain-containing protein</fullName>
    </recommendedName>
</protein>
<dbReference type="InterPro" id="IPR051794">
    <property type="entry name" value="PG_Endopeptidase_C40"/>
</dbReference>
<evidence type="ECO:0000256" key="2">
    <source>
        <dbReference type="ARBA" id="ARBA00022670"/>
    </source>
</evidence>
<dbReference type="PANTHER" id="PTHR47359:SF3">
    <property type="entry name" value="NLP_P60 DOMAIN-CONTAINING PROTEIN-RELATED"/>
    <property type="match status" value="1"/>
</dbReference>
<feature type="compositionally biased region" description="Basic and acidic residues" evidence="5">
    <location>
        <begin position="29"/>
        <end position="52"/>
    </location>
</feature>
<name>A0ABP7K0W4_9ACTN</name>
<dbReference type="Pfam" id="PF00877">
    <property type="entry name" value="NLPC_P60"/>
    <property type="match status" value="1"/>
</dbReference>
<feature type="compositionally biased region" description="Basic and acidic residues" evidence="5">
    <location>
        <begin position="128"/>
        <end position="138"/>
    </location>
</feature>
<dbReference type="InterPro" id="IPR038765">
    <property type="entry name" value="Papain-like_cys_pep_sf"/>
</dbReference>
<keyword evidence="8" id="KW-1185">Reference proteome</keyword>
<gene>
    <name evidence="7" type="ORF">GCM10022207_25570</name>
</gene>